<comment type="caution">
    <text evidence="2">The sequence shown here is derived from an EMBL/GenBank/DDBJ whole genome shotgun (WGS) entry which is preliminary data.</text>
</comment>
<dbReference type="Proteomes" id="UP001165124">
    <property type="component" value="Unassembled WGS sequence"/>
</dbReference>
<dbReference type="EMBL" id="BSRZ01000001">
    <property type="protein sequence ID" value="GLW62656.1"/>
    <property type="molecule type" value="Genomic_DNA"/>
</dbReference>
<dbReference type="SUPFAM" id="SSF55729">
    <property type="entry name" value="Acyl-CoA N-acyltransferases (Nat)"/>
    <property type="match status" value="1"/>
</dbReference>
<accession>A0A9W6USH3</accession>
<dbReference type="GO" id="GO:0016747">
    <property type="term" value="F:acyltransferase activity, transferring groups other than amino-acyl groups"/>
    <property type="evidence" value="ECO:0007669"/>
    <property type="project" value="InterPro"/>
</dbReference>
<dbReference type="InterPro" id="IPR000182">
    <property type="entry name" value="GNAT_dom"/>
</dbReference>
<dbReference type="InterPro" id="IPR016794">
    <property type="entry name" value="UCP21603_acetyltransf"/>
</dbReference>
<protein>
    <submittedName>
        <fullName evidence="2">N-acetyltransferase GCN5</fullName>
    </submittedName>
</protein>
<gene>
    <name evidence="2" type="ORF">Arub01_09000</name>
</gene>
<feature type="domain" description="N-acetyltransferase" evidence="1">
    <location>
        <begin position="141"/>
        <end position="282"/>
    </location>
</feature>
<reference evidence="2" key="1">
    <citation type="submission" date="2023-02" db="EMBL/GenBank/DDBJ databases">
        <title>Actinomadura rubrobrunea NBRC 14622.</title>
        <authorList>
            <person name="Ichikawa N."/>
            <person name="Sato H."/>
            <person name="Tonouchi N."/>
        </authorList>
    </citation>
    <scope>NUCLEOTIDE SEQUENCE</scope>
    <source>
        <strain evidence="2">NBRC 14622</strain>
    </source>
</reference>
<dbReference type="InterPro" id="IPR025289">
    <property type="entry name" value="DUF4081"/>
</dbReference>
<evidence type="ECO:0000313" key="2">
    <source>
        <dbReference type="EMBL" id="GLW62656.1"/>
    </source>
</evidence>
<dbReference type="AlphaFoldDB" id="A0A9W6USH3"/>
<proteinExistence type="predicted"/>
<organism evidence="2 3">
    <name type="scientific">Actinomadura rubrobrunea</name>
    <dbReference type="NCBI Taxonomy" id="115335"/>
    <lineage>
        <taxon>Bacteria</taxon>
        <taxon>Bacillati</taxon>
        <taxon>Actinomycetota</taxon>
        <taxon>Actinomycetes</taxon>
        <taxon>Streptosporangiales</taxon>
        <taxon>Thermomonosporaceae</taxon>
        <taxon>Actinomadura</taxon>
    </lineage>
</organism>
<name>A0A9W6USH3_9ACTN</name>
<dbReference type="Pfam" id="PF13312">
    <property type="entry name" value="DUF4081"/>
    <property type="match status" value="1"/>
</dbReference>
<dbReference type="PIRSF" id="PIRSF021603">
    <property type="entry name" value="UCP21603_acetyltransf"/>
    <property type="match status" value="1"/>
</dbReference>
<dbReference type="Pfam" id="PF00583">
    <property type="entry name" value="Acetyltransf_1"/>
    <property type="match status" value="1"/>
</dbReference>
<sequence>MRMLGSLPVRVLDDRHRDEVLAILDADPVTNVFVGSRVHASGLDPGRLGAQMWGYLRDGRPTALCYSGANLIPVNADSAAVRAFAERARAQGRRCSSIVGPIDAVSEMWEILEPYWGPPRAIRSVQPVMSTSTMPPVPADPHVRRVTMEDFDLVYPACVAMFTEEVGVSPHAGDGGVLYRARVAELIRAGRAFARIEDGRVMFKAEVGAVTPHACQVQGVWVPPDLRGRGLSVGGMAALVEECLRSIAPTVSLYVNDYNARARAAYRRVGFVEVGTFMSILF</sequence>
<dbReference type="InterPro" id="IPR016181">
    <property type="entry name" value="Acyl_CoA_acyltransferase"/>
</dbReference>
<evidence type="ECO:0000259" key="1">
    <source>
        <dbReference type="PROSITE" id="PS51186"/>
    </source>
</evidence>
<keyword evidence="3" id="KW-1185">Reference proteome</keyword>
<evidence type="ECO:0000313" key="3">
    <source>
        <dbReference type="Proteomes" id="UP001165124"/>
    </source>
</evidence>
<dbReference type="PROSITE" id="PS51186">
    <property type="entry name" value="GNAT"/>
    <property type="match status" value="1"/>
</dbReference>
<dbReference type="Gene3D" id="3.40.630.30">
    <property type="match status" value="1"/>
</dbReference>